<dbReference type="Gene3D" id="3.10.450.50">
    <property type="match status" value="1"/>
</dbReference>
<dbReference type="OrthoDB" id="3758478at2759"/>
<proteinExistence type="predicted"/>
<dbReference type="InterPro" id="IPR032710">
    <property type="entry name" value="NTF2-like_dom_sf"/>
</dbReference>
<evidence type="ECO:0000313" key="2">
    <source>
        <dbReference type="Proteomes" id="UP000717328"/>
    </source>
</evidence>
<reference evidence="1" key="2">
    <citation type="submission" date="2021-10" db="EMBL/GenBank/DDBJ databases">
        <title>Phylogenomics reveals ancestral predisposition of the termite-cultivated fungus Termitomyces towards a domesticated lifestyle.</title>
        <authorList>
            <person name="Auxier B."/>
            <person name="Grum-Grzhimaylo A."/>
            <person name="Cardenas M.E."/>
            <person name="Lodge J.D."/>
            <person name="Laessoe T."/>
            <person name="Pedersen O."/>
            <person name="Smith M.E."/>
            <person name="Kuyper T.W."/>
            <person name="Franco-Molano E.A."/>
            <person name="Baroni T.J."/>
            <person name="Aanen D.K."/>
        </authorList>
    </citation>
    <scope>NUCLEOTIDE SEQUENCE</scope>
    <source>
        <strain evidence="1">D49</strain>
    </source>
</reference>
<organism evidence="1 2">
    <name type="scientific">Sphagnurus paluster</name>
    <dbReference type="NCBI Taxonomy" id="117069"/>
    <lineage>
        <taxon>Eukaryota</taxon>
        <taxon>Fungi</taxon>
        <taxon>Dikarya</taxon>
        <taxon>Basidiomycota</taxon>
        <taxon>Agaricomycotina</taxon>
        <taxon>Agaricomycetes</taxon>
        <taxon>Agaricomycetidae</taxon>
        <taxon>Agaricales</taxon>
        <taxon>Tricholomatineae</taxon>
        <taxon>Lyophyllaceae</taxon>
        <taxon>Sphagnurus</taxon>
    </lineage>
</organism>
<reference evidence="1" key="1">
    <citation type="submission" date="2021-02" db="EMBL/GenBank/DDBJ databases">
        <authorList>
            <person name="Nieuwenhuis M."/>
            <person name="Van De Peppel L.J.J."/>
        </authorList>
    </citation>
    <scope>NUCLEOTIDE SEQUENCE</scope>
    <source>
        <strain evidence="1">D49</strain>
    </source>
</reference>
<dbReference type="EMBL" id="JABCKI010006510">
    <property type="protein sequence ID" value="KAG5634269.1"/>
    <property type="molecule type" value="Genomic_DNA"/>
</dbReference>
<dbReference type="SUPFAM" id="SSF54427">
    <property type="entry name" value="NTF2-like"/>
    <property type="match status" value="1"/>
</dbReference>
<gene>
    <name evidence="1" type="ORF">H0H81_002597</name>
</gene>
<dbReference type="Proteomes" id="UP000717328">
    <property type="component" value="Unassembled WGS sequence"/>
</dbReference>
<evidence type="ECO:0008006" key="3">
    <source>
        <dbReference type="Google" id="ProtNLM"/>
    </source>
</evidence>
<keyword evidence="2" id="KW-1185">Reference proteome</keyword>
<dbReference type="AlphaFoldDB" id="A0A9P7FM24"/>
<name>A0A9P7FM24_9AGAR</name>
<sequence length="164" mass="18201">MASFSPRLQAAHAWIVGLNEKNIDQLASLSADDFIYTVRPASLGMKPVDKKNFSEVFGSLPIKEFNISLPKTADIVETEDVIQFYVSARILAIDDFADRVKFQTTSNGRTAHGFEFKNDFMFTFTFTNDNLIRSVIEFVDSAMVTAAFSKEAIVAEAQSLGAKI</sequence>
<accession>A0A9P7FM24</accession>
<protein>
    <recommendedName>
        <fullName evidence="3">SnoaL-like domain-containing protein</fullName>
    </recommendedName>
</protein>
<comment type="caution">
    <text evidence="1">The sequence shown here is derived from an EMBL/GenBank/DDBJ whole genome shotgun (WGS) entry which is preliminary data.</text>
</comment>
<evidence type="ECO:0000313" key="1">
    <source>
        <dbReference type="EMBL" id="KAG5634269.1"/>
    </source>
</evidence>